<accession>A0A5K1UBP9</accession>
<evidence type="ECO:0000256" key="2">
    <source>
        <dbReference type="SAM" id="SignalP"/>
    </source>
</evidence>
<reference evidence="4 5" key="2">
    <citation type="submission" date="2016-05" db="EMBL/GenBank/DDBJ databases">
        <title>First whole genome sequencing of Entamoeba histolytica HM1:IMSS-clone-6.</title>
        <authorList>
            <person name="Mukherjee Avik.K."/>
            <person name="Izumyama S."/>
            <person name="Nakada-Tsukui K."/>
            <person name="Nozaki T."/>
        </authorList>
    </citation>
    <scope>NUCLEOTIDE SEQUENCE [LARGE SCALE GENOMIC DNA]</scope>
    <source>
        <strain evidence="4 5">HM1:IMSS clone 6</strain>
    </source>
</reference>
<keyword evidence="1" id="KW-0472">Membrane</keyword>
<dbReference type="VEuPathDB" id="AmoebaDB:EHI_087660"/>
<gene>
    <name evidence="3" type="primary">cpbf2</name>
    <name evidence="4" type="ORF">CL6EHI_087660</name>
</gene>
<dbReference type="GO" id="GO:0008233">
    <property type="term" value="F:peptidase activity"/>
    <property type="evidence" value="ECO:0007669"/>
    <property type="project" value="UniProtKB-KW"/>
</dbReference>
<evidence type="ECO:0000256" key="1">
    <source>
        <dbReference type="SAM" id="Phobius"/>
    </source>
</evidence>
<dbReference type="EMBL" id="AB570379">
    <property type="protein sequence ID" value="BAJ53815.1"/>
    <property type="molecule type" value="mRNA"/>
</dbReference>
<sequence>MVVLFLFIVSLYASSCQKPITIQENFDDVINLSYKGETNKWSCQQVDSEVHEDKSVIFQYTPSSNKMIEVSTCYAQTNFATRIIIGSSCIDDVTSSCVGANDGDPNGLCDGHRSKLIVNVKASQSYFIIVSGVTNLDSGSFRLTIKEYINPTSTTCSNALKINSFPQTVDATILSSLTYSGNYHGLLRGMWFKFNATQNTHVIDTCNKNTQYPTTIYLYKKVTTSNGCMGDAPIAEATEGCGSFARLYYDKFIVGEEYYVFVHFTGDTSKSPVSGSFEVTFRTNGGDNYKCTNSFSISKKPFNIIMDMSGYTKSTSPCSLNTQQTGMYFSVRGDGRRYAIHTCFTQSSGSDHTSLELYSNGCDNCAEVSSNTCGNDALINVFLEANQLYRFRVVCTNPQCKVNVGVMQIDFKDNYLCEHARLLNITTEGDQFTQYLIGSNQESYTVFDCKDNKKNLKGGWYELKAETEDMNIMHGVYTFKPEQYTGYLATLKGCSECIKSTFDLYATSVETIKKGESLFVFATTILREGSGNEFGTFMYWAVKRDTKGTTFDKAYEVTVPYSGIFGIGTQLPVQCSHLRFPNLHSFPAIILKYEQPEDTTYVVSTCGSETVTSTMIEVLFTQNNGNRECYNTNDINECGYGTTVTSSGKGSKYALVGINPDVSVEKTVTRVNIYENIAEESSKCSNAETITIPSTYYSYTEKAHSSRSKCGVVADGLKGKWFVYTPKETEKVLIQTDDVTTFNTQIGVYTSCEMLTDLSVPGDCYKGTNFYKSPVGQHGTILTTKLEKGQTYYIFVGGATYSDSGMMRVKFDYYEGELDNEEDGLSGGEIFGIIVAVLFLVVILLVIGLFVGYIGYKKYQNKHNKSSFGTF</sequence>
<dbReference type="HOGENOM" id="CLU_329415_0_0_1"/>
<name>A0A5K1UBP9_ENTHI</name>
<keyword evidence="1" id="KW-0812">Transmembrane</keyword>
<dbReference type="GO" id="GO:0006508">
    <property type="term" value="P:proteolysis"/>
    <property type="evidence" value="ECO:0007669"/>
    <property type="project" value="UniProtKB-KW"/>
</dbReference>
<protein>
    <submittedName>
        <fullName evidence="3">Cysteine protease binding protein family 2</fullName>
    </submittedName>
</protein>
<keyword evidence="1" id="KW-1133">Transmembrane helix</keyword>
<keyword evidence="2" id="KW-0732">Signal</keyword>
<feature type="chain" id="PRO_5023944112" evidence="2">
    <location>
        <begin position="17"/>
        <end position="871"/>
    </location>
</feature>
<organism evidence="4 5">
    <name type="scientific">Entamoeba histolytica</name>
    <dbReference type="NCBI Taxonomy" id="5759"/>
    <lineage>
        <taxon>Eukaryota</taxon>
        <taxon>Amoebozoa</taxon>
        <taxon>Evosea</taxon>
        <taxon>Archamoebae</taxon>
        <taxon>Mastigamoebida</taxon>
        <taxon>Entamoebidae</taxon>
        <taxon>Entamoeba</taxon>
    </lineage>
</organism>
<dbReference type="VEuPathDB" id="AmoebaDB:EHI8A_136150"/>
<evidence type="ECO:0000313" key="3">
    <source>
        <dbReference type="EMBL" id="BAJ53815.1"/>
    </source>
</evidence>
<feature type="signal peptide" evidence="2">
    <location>
        <begin position="1"/>
        <end position="16"/>
    </location>
</feature>
<keyword evidence="3" id="KW-0378">Hydrolase</keyword>
<dbReference type="VEuPathDB" id="AmoebaDB:KM1_210320"/>
<dbReference type="AlphaFoldDB" id="A0A5K1UBP9"/>
<reference evidence="3" key="1">
    <citation type="submission" date="2010-07" db="EMBL/GenBank/DDBJ databases">
        <title>Entamoeba histolytica cysteine protease binding protein family.</title>
        <authorList>
            <person name="Nakada-Tsukui K."/>
            <person name="Tsuboi K."/>
            <person name="Yamada Y."/>
            <person name="Furukawa A."/>
            <person name="Nozaki T."/>
        </authorList>
    </citation>
    <scope>NUCLEOTIDE SEQUENCE</scope>
</reference>
<dbReference type="OMA" id="HYSYTEK"/>
<keyword evidence="3" id="KW-0645">Protease</keyword>
<dbReference type="EMBL" id="BDEQ01000001">
    <property type="protein sequence ID" value="GAT93599.1"/>
    <property type="molecule type" value="Genomic_DNA"/>
</dbReference>
<feature type="transmembrane region" description="Helical" evidence="1">
    <location>
        <begin position="830"/>
        <end position="856"/>
    </location>
</feature>
<proteinExistence type="evidence at transcript level"/>
<accession>E5RSJ3</accession>
<dbReference type="Proteomes" id="UP000078387">
    <property type="component" value="Unassembled WGS sequence"/>
</dbReference>
<dbReference type="VEuPathDB" id="AmoebaDB:EHI5A_166130"/>
<evidence type="ECO:0000313" key="5">
    <source>
        <dbReference type="Proteomes" id="UP000078387"/>
    </source>
</evidence>
<dbReference type="VEuPathDB" id="AmoebaDB:EHI7A_127030"/>
<evidence type="ECO:0000313" key="4">
    <source>
        <dbReference type="EMBL" id="GAT93599.1"/>
    </source>
</evidence>